<dbReference type="InterPro" id="IPR016047">
    <property type="entry name" value="M23ase_b-sheet_dom"/>
</dbReference>
<dbReference type="CDD" id="cd12797">
    <property type="entry name" value="M23_peptidase"/>
    <property type="match status" value="1"/>
</dbReference>
<dbReference type="Gene3D" id="2.70.70.10">
    <property type="entry name" value="Glucose Permease (Domain IIA)"/>
    <property type="match status" value="1"/>
</dbReference>
<feature type="domain" description="M23ase beta-sheet core" evidence="1">
    <location>
        <begin position="175"/>
        <end position="271"/>
    </location>
</feature>
<evidence type="ECO:0000313" key="2">
    <source>
        <dbReference type="EMBL" id="OYQ26088.1"/>
    </source>
</evidence>
<dbReference type="GO" id="GO:0004222">
    <property type="term" value="F:metalloendopeptidase activity"/>
    <property type="evidence" value="ECO:0007669"/>
    <property type="project" value="TreeGrafter"/>
</dbReference>
<dbReference type="PANTHER" id="PTHR21666:SF285">
    <property type="entry name" value="M23 FAMILY METALLOPEPTIDASE"/>
    <property type="match status" value="1"/>
</dbReference>
<organism evidence="2 3">
    <name type="scientific">Sandarakinorhabdus cyanobacteriorum</name>
    <dbReference type="NCBI Taxonomy" id="1981098"/>
    <lineage>
        <taxon>Bacteria</taxon>
        <taxon>Pseudomonadati</taxon>
        <taxon>Pseudomonadota</taxon>
        <taxon>Alphaproteobacteria</taxon>
        <taxon>Sphingomonadales</taxon>
        <taxon>Sphingosinicellaceae</taxon>
        <taxon>Sandarakinorhabdus</taxon>
    </lineage>
</organism>
<gene>
    <name evidence="2" type="ORF">CHU93_12430</name>
</gene>
<proteinExistence type="predicted"/>
<dbReference type="SUPFAM" id="SSF51261">
    <property type="entry name" value="Duplicated hybrid motif"/>
    <property type="match status" value="1"/>
</dbReference>
<dbReference type="OrthoDB" id="9815245at2"/>
<accession>A0A255YA47</accession>
<dbReference type="EMBL" id="NOXT01000120">
    <property type="protein sequence ID" value="OYQ26088.1"/>
    <property type="molecule type" value="Genomic_DNA"/>
</dbReference>
<sequence>MIRYLAIPLLVAGAAIVAAASPLPLVVAEPLVARQGELLRGTLPAGSRLLAIDAVPVTLTANGHYMLGIDRDATGSRRLTWVTPDGRSASRTLIISEGTWDIDRLPARLVNQNPTAAPNPAWEALRKAETDAIKAARAETTPWPFWQTPFQWPATGRISGVFGSQRIYGKVAAAFHAGLDIAAPHGTIVKAPIPGIVRLASDGPFSLEGNIIILDHGQGLHSAFLHLSRILVKQGDIVAQGQEIGRIGTTGRSTGPHLHWGMTWHGVKVDPQPLLPPMPPRIDQAGR</sequence>
<dbReference type="PANTHER" id="PTHR21666">
    <property type="entry name" value="PEPTIDASE-RELATED"/>
    <property type="match status" value="1"/>
</dbReference>
<dbReference type="Proteomes" id="UP000216991">
    <property type="component" value="Unassembled WGS sequence"/>
</dbReference>
<comment type="caution">
    <text evidence="2">The sequence shown here is derived from an EMBL/GenBank/DDBJ whole genome shotgun (WGS) entry which is preliminary data.</text>
</comment>
<dbReference type="InterPro" id="IPR011055">
    <property type="entry name" value="Dup_hybrid_motif"/>
</dbReference>
<reference evidence="2 3" key="1">
    <citation type="submission" date="2017-07" db="EMBL/GenBank/DDBJ databases">
        <title>Sandarakinorhabdus cyanobacteriorum sp. nov., a novel bacterium isolated from cyanobacterial aggregates in a eutrophic lake.</title>
        <authorList>
            <person name="Cai H."/>
        </authorList>
    </citation>
    <scope>NUCLEOTIDE SEQUENCE [LARGE SCALE GENOMIC DNA]</scope>
    <source>
        <strain evidence="2 3">TH057</strain>
    </source>
</reference>
<dbReference type="InterPro" id="IPR050570">
    <property type="entry name" value="Cell_wall_metabolism_enzyme"/>
</dbReference>
<dbReference type="Pfam" id="PF01551">
    <property type="entry name" value="Peptidase_M23"/>
    <property type="match status" value="1"/>
</dbReference>
<keyword evidence="3" id="KW-1185">Reference proteome</keyword>
<protein>
    <submittedName>
        <fullName evidence="2">Peptidase</fullName>
    </submittedName>
</protein>
<evidence type="ECO:0000259" key="1">
    <source>
        <dbReference type="Pfam" id="PF01551"/>
    </source>
</evidence>
<evidence type="ECO:0000313" key="3">
    <source>
        <dbReference type="Proteomes" id="UP000216991"/>
    </source>
</evidence>
<dbReference type="AlphaFoldDB" id="A0A255YA47"/>
<name>A0A255YA47_9SPHN</name>